<evidence type="ECO:0008006" key="7">
    <source>
        <dbReference type="Google" id="ProtNLM"/>
    </source>
</evidence>
<name>A0AA36JLV2_9DINO</name>
<feature type="transmembrane region" description="Helical" evidence="4">
    <location>
        <begin position="500"/>
        <end position="533"/>
    </location>
</feature>
<dbReference type="InterPro" id="IPR011990">
    <property type="entry name" value="TPR-like_helical_dom_sf"/>
</dbReference>
<keyword evidence="6" id="KW-1185">Reference proteome</keyword>
<keyword evidence="1" id="KW-0677">Repeat</keyword>
<dbReference type="Pfam" id="PF13812">
    <property type="entry name" value="PPR_3"/>
    <property type="match status" value="2"/>
</dbReference>
<dbReference type="InterPro" id="IPR002885">
    <property type="entry name" value="PPR_rpt"/>
</dbReference>
<keyword evidence="4" id="KW-0472">Membrane</keyword>
<proteinExistence type="predicted"/>
<accession>A0AA36JLV2</accession>
<dbReference type="PANTHER" id="PTHR47447">
    <property type="entry name" value="OS03G0856100 PROTEIN"/>
    <property type="match status" value="1"/>
</dbReference>
<evidence type="ECO:0000256" key="4">
    <source>
        <dbReference type="SAM" id="Phobius"/>
    </source>
</evidence>
<sequence>MHDGPEVKELEHQVRSVARATTARRAAQAARLLKSCRRSLLRLALQGLARCMELDERHFSGSISALSRSALWQDALGVFFDMGKAQLRQDAFSYAAAISACERTSQWELGHGFLRSALHARLADTHCVNAALGGAPWPVALRLFRQMPALRLPPNAPSYNALLAALAAPGLWRLAGHLLAAAAGVADKVTWNCTISVCEKAAQWQRAVKLLEGMEEKTLQLQTITYNAIISACHKGQNWQLALRFFASMHQKQLFRTVISYSSAISSCEKGRQWQLALQLLHVMPFKQVTPNTFSFNAAISACGGSTQLVRAMGLLAAMDKPDVVSYSSVISACECAAEWQLSLHFFQAMRLHTLAPNVVSYSSTISALEGASEWQRGLHLFQSMADERIQGDLISYNATLACLQRGRRWHRALDLYDDMQKHQVCPDAISNSSVLNSLEEQLGPEGEDAYSIRLWLELGLSSRGVPAQILAENVIVGDLARMVGVHGKTQEVFGREVPLIYLIVAGVLAVLWFSGNTGAIRMIVLGFMLYVMYTQYSRSQGQAAAGAGAGGRAPDDNSSGGHVINPGRR</sequence>
<evidence type="ECO:0000313" key="6">
    <source>
        <dbReference type="Proteomes" id="UP001178507"/>
    </source>
</evidence>
<feature type="repeat" description="PPR" evidence="2">
    <location>
        <begin position="393"/>
        <end position="427"/>
    </location>
</feature>
<feature type="region of interest" description="Disordered" evidence="3">
    <location>
        <begin position="545"/>
        <end position="570"/>
    </location>
</feature>
<feature type="repeat" description="PPR" evidence="2">
    <location>
        <begin position="222"/>
        <end position="256"/>
    </location>
</feature>
<evidence type="ECO:0000256" key="2">
    <source>
        <dbReference type="PROSITE-ProRule" id="PRU00708"/>
    </source>
</evidence>
<reference evidence="5" key="1">
    <citation type="submission" date="2023-08" db="EMBL/GenBank/DDBJ databases">
        <authorList>
            <person name="Chen Y."/>
            <person name="Shah S."/>
            <person name="Dougan E. K."/>
            <person name="Thang M."/>
            <person name="Chan C."/>
        </authorList>
    </citation>
    <scope>NUCLEOTIDE SEQUENCE</scope>
</reference>
<feature type="repeat" description="PPR" evidence="2">
    <location>
        <begin position="187"/>
        <end position="221"/>
    </location>
</feature>
<keyword evidence="4" id="KW-0812">Transmembrane</keyword>
<dbReference type="Pfam" id="PF01535">
    <property type="entry name" value="PPR"/>
    <property type="match status" value="1"/>
</dbReference>
<dbReference type="NCBIfam" id="TIGR00756">
    <property type="entry name" value="PPR"/>
    <property type="match status" value="2"/>
</dbReference>
<dbReference type="Gene3D" id="1.25.40.10">
    <property type="entry name" value="Tetratricopeptide repeat domain"/>
    <property type="match status" value="3"/>
</dbReference>
<evidence type="ECO:0000313" key="5">
    <source>
        <dbReference type="EMBL" id="CAJ1407967.1"/>
    </source>
</evidence>
<gene>
    <name evidence="5" type="ORF">EVOR1521_LOCUS29539</name>
</gene>
<keyword evidence="4" id="KW-1133">Transmembrane helix</keyword>
<evidence type="ECO:0000256" key="1">
    <source>
        <dbReference type="ARBA" id="ARBA00022737"/>
    </source>
</evidence>
<evidence type="ECO:0000256" key="3">
    <source>
        <dbReference type="SAM" id="MobiDB-lite"/>
    </source>
</evidence>
<comment type="caution">
    <text evidence="5">The sequence shown here is derived from an EMBL/GenBank/DDBJ whole genome shotgun (WGS) entry which is preliminary data.</text>
</comment>
<protein>
    <recommendedName>
        <fullName evidence="7">Pentatricopeptide repeat-containing protein</fullName>
    </recommendedName>
</protein>
<dbReference type="Proteomes" id="UP001178507">
    <property type="component" value="Unassembled WGS sequence"/>
</dbReference>
<feature type="repeat" description="PPR" evidence="2">
    <location>
        <begin position="257"/>
        <end position="291"/>
    </location>
</feature>
<dbReference type="AlphaFoldDB" id="A0AA36JLV2"/>
<dbReference type="PANTHER" id="PTHR47447:SF17">
    <property type="entry name" value="OS12G0638900 PROTEIN"/>
    <property type="match status" value="1"/>
</dbReference>
<organism evidence="5 6">
    <name type="scientific">Effrenium voratum</name>
    <dbReference type="NCBI Taxonomy" id="2562239"/>
    <lineage>
        <taxon>Eukaryota</taxon>
        <taxon>Sar</taxon>
        <taxon>Alveolata</taxon>
        <taxon>Dinophyceae</taxon>
        <taxon>Suessiales</taxon>
        <taxon>Symbiodiniaceae</taxon>
        <taxon>Effrenium</taxon>
    </lineage>
</organism>
<dbReference type="PROSITE" id="PS51375">
    <property type="entry name" value="PPR"/>
    <property type="match status" value="4"/>
</dbReference>
<dbReference type="EMBL" id="CAUJNA010003698">
    <property type="protein sequence ID" value="CAJ1407967.1"/>
    <property type="molecule type" value="Genomic_DNA"/>
</dbReference>